<dbReference type="Proteomes" id="UP000541558">
    <property type="component" value="Unassembled WGS sequence"/>
</dbReference>
<evidence type="ECO:0000256" key="2">
    <source>
        <dbReference type="ARBA" id="ARBA00022553"/>
    </source>
</evidence>
<evidence type="ECO:0000313" key="5">
    <source>
        <dbReference type="EMBL" id="KAF5339597.1"/>
    </source>
</evidence>
<dbReference type="OrthoDB" id="429813at2759"/>
<evidence type="ECO:0000256" key="3">
    <source>
        <dbReference type="SAM" id="MobiDB-lite"/>
    </source>
</evidence>
<proteinExistence type="predicted"/>
<feature type="domain" description="Thioester reductase (TE)" evidence="4">
    <location>
        <begin position="61"/>
        <end position="298"/>
    </location>
</feature>
<feature type="region of interest" description="Disordered" evidence="3">
    <location>
        <begin position="1"/>
        <end position="30"/>
    </location>
</feature>
<dbReference type="Pfam" id="PF07993">
    <property type="entry name" value="NAD_binding_4"/>
    <property type="match status" value="1"/>
</dbReference>
<keyword evidence="6" id="KW-1185">Reference proteome</keyword>
<feature type="compositionally biased region" description="Low complexity" evidence="3">
    <location>
        <begin position="1"/>
        <end position="13"/>
    </location>
</feature>
<dbReference type="PANTHER" id="PTHR43439">
    <property type="entry name" value="PHENYLACETATE-COENZYME A LIGASE"/>
    <property type="match status" value="1"/>
</dbReference>
<dbReference type="EMBL" id="JAACJK010000007">
    <property type="protein sequence ID" value="KAF5339597.1"/>
    <property type="molecule type" value="Genomic_DNA"/>
</dbReference>
<dbReference type="InterPro" id="IPR051414">
    <property type="entry name" value="Adenylate-forming_Reductase"/>
</dbReference>
<dbReference type="InterPro" id="IPR013120">
    <property type="entry name" value="FAR_NAD-bd"/>
</dbReference>
<comment type="caution">
    <text evidence="5">The sequence shown here is derived from an EMBL/GenBank/DDBJ whole genome shotgun (WGS) entry which is preliminary data.</text>
</comment>
<dbReference type="InterPro" id="IPR036291">
    <property type="entry name" value="NAD(P)-bd_dom_sf"/>
</dbReference>
<reference evidence="5 6" key="1">
    <citation type="journal article" date="2020" name="ISME J.">
        <title>Uncovering the hidden diversity of litter-decomposition mechanisms in mushroom-forming fungi.</title>
        <authorList>
            <person name="Floudas D."/>
            <person name="Bentzer J."/>
            <person name="Ahren D."/>
            <person name="Johansson T."/>
            <person name="Persson P."/>
            <person name="Tunlid A."/>
        </authorList>
    </citation>
    <scope>NUCLEOTIDE SEQUENCE [LARGE SCALE GENOMIC DNA]</scope>
    <source>
        <strain evidence="5 6">CBS 175.51</strain>
    </source>
</reference>
<evidence type="ECO:0000256" key="1">
    <source>
        <dbReference type="ARBA" id="ARBA00022450"/>
    </source>
</evidence>
<dbReference type="Gene3D" id="3.40.50.720">
    <property type="entry name" value="NAD(P)-binding Rossmann-like Domain"/>
    <property type="match status" value="1"/>
</dbReference>
<sequence length="433" mass="48037">MAPFQASSPSDAPSPEERHPQVGETKDKKVASMRQMVTKYTRSFPVHIPGGSKPTKESILLTGSTGTFGSYVLESLVQNPAIGKVYALNRPHVRETISSTKRQLRSFSERGINPNLDLSKVRFLEGDLATDNFGLEEGLIEEMKRNVTCIMHTAWRVDFNGGLSKFEPLVAGTRNLVDFALSSLCDRPPGFLFASSMTVFSNLPEPKAFEIAVEDPSVAISTGYSESKWVAEQILSCASEETTLSPLIIRLGQLSGGRNGYWTRKEWFPRIVCSSEYLGCLPQNPGVVSWLPIHVAAQAWTEVRACDEQFLTFAHTTPTSWNDMIELISDAMSVKQVPYPEWAGRLEDSQSASSRFDVASNPALKLLEFFISLCRFTFKELQGEAFGLPLLSTDKAVKHAPSLHPLILEPLGRKDVEAWISYWKSADAPRTKL</sequence>
<organism evidence="5 6">
    <name type="scientific">Ephemerocybe angulata</name>
    <dbReference type="NCBI Taxonomy" id="980116"/>
    <lineage>
        <taxon>Eukaryota</taxon>
        <taxon>Fungi</taxon>
        <taxon>Dikarya</taxon>
        <taxon>Basidiomycota</taxon>
        <taxon>Agaricomycotina</taxon>
        <taxon>Agaricomycetes</taxon>
        <taxon>Agaricomycetidae</taxon>
        <taxon>Agaricales</taxon>
        <taxon>Agaricineae</taxon>
        <taxon>Psathyrellaceae</taxon>
        <taxon>Ephemerocybe</taxon>
    </lineage>
</organism>
<dbReference type="AlphaFoldDB" id="A0A8H5FK66"/>
<dbReference type="SUPFAM" id="SSF51735">
    <property type="entry name" value="NAD(P)-binding Rossmann-fold domains"/>
    <property type="match status" value="1"/>
</dbReference>
<name>A0A8H5FK66_9AGAR</name>
<dbReference type="PANTHER" id="PTHR43439:SF2">
    <property type="entry name" value="ENZYME, PUTATIVE (JCVI)-RELATED"/>
    <property type="match status" value="1"/>
</dbReference>
<accession>A0A8H5FK66</accession>
<protein>
    <recommendedName>
        <fullName evidence="4">Thioester reductase (TE) domain-containing protein</fullName>
    </recommendedName>
</protein>
<evidence type="ECO:0000259" key="4">
    <source>
        <dbReference type="Pfam" id="PF07993"/>
    </source>
</evidence>
<keyword evidence="2" id="KW-0597">Phosphoprotein</keyword>
<keyword evidence="1" id="KW-0596">Phosphopantetheine</keyword>
<feature type="compositionally biased region" description="Basic and acidic residues" evidence="3">
    <location>
        <begin position="15"/>
        <end position="30"/>
    </location>
</feature>
<gene>
    <name evidence="5" type="ORF">D9611_011430</name>
</gene>
<evidence type="ECO:0000313" key="6">
    <source>
        <dbReference type="Proteomes" id="UP000541558"/>
    </source>
</evidence>